<comment type="subcellular location">
    <subcellularLocation>
        <location evidence="1">Endomembrane system</location>
        <topology evidence="1">Multi-pass membrane protein</topology>
    </subcellularLocation>
</comment>
<keyword evidence="4 5" id="KW-0472">Membrane</keyword>
<proteinExistence type="predicted"/>
<evidence type="ECO:0000256" key="1">
    <source>
        <dbReference type="ARBA" id="ARBA00004127"/>
    </source>
</evidence>
<evidence type="ECO:0000256" key="2">
    <source>
        <dbReference type="ARBA" id="ARBA00022692"/>
    </source>
</evidence>
<feature type="transmembrane region" description="Helical" evidence="5">
    <location>
        <begin position="100"/>
        <end position="122"/>
    </location>
</feature>
<feature type="domain" description="DUF202" evidence="6">
    <location>
        <begin position="13"/>
        <end position="84"/>
    </location>
</feature>
<keyword evidence="8" id="KW-1185">Reference proteome</keyword>
<name>A0ABQ7G897_DUNSA</name>
<keyword evidence="2 5" id="KW-0812">Transmembrane</keyword>
<dbReference type="PANTHER" id="PTHR46140:SF1">
    <property type="entry name" value="VACUOLAR TRANSPORTER CHAPERONE COMPLEX SUBUNIT 4-RELATED"/>
    <property type="match status" value="1"/>
</dbReference>
<evidence type="ECO:0000259" key="6">
    <source>
        <dbReference type="Pfam" id="PF02656"/>
    </source>
</evidence>
<dbReference type="Pfam" id="PF02656">
    <property type="entry name" value="DUF202"/>
    <property type="match status" value="1"/>
</dbReference>
<keyword evidence="3 5" id="KW-1133">Transmembrane helix</keyword>
<gene>
    <name evidence="7" type="ORF">DUNSADRAFT_13974</name>
</gene>
<dbReference type="Proteomes" id="UP000815325">
    <property type="component" value="Unassembled WGS sequence"/>
</dbReference>
<organism evidence="7 8">
    <name type="scientific">Dunaliella salina</name>
    <name type="common">Green alga</name>
    <name type="synonym">Protococcus salinus</name>
    <dbReference type="NCBI Taxonomy" id="3046"/>
    <lineage>
        <taxon>Eukaryota</taxon>
        <taxon>Viridiplantae</taxon>
        <taxon>Chlorophyta</taxon>
        <taxon>core chlorophytes</taxon>
        <taxon>Chlorophyceae</taxon>
        <taxon>CS clade</taxon>
        <taxon>Chlamydomonadales</taxon>
        <taxon>Dunaliellaceae</taxon>
        <taxon>Dunaliella</taxon>
    </lineage>
</organism>
<evidence type="ECO:0000256" key="3">
    <source>
        <dbReference type="ARBA" id="ARBA00022989"/>
    </source>
</evidence>
<evidence type="ECO:0000256" key="5">
    <source>
        <dbReference type="SAM" id="Phobius"/>
    </source>
</evidence>
<protein>
    <recommendedName>
        <fullName evidence="6">DUF202 domain-containing protein</fullName>
    </recommendedName>
</protein>
<feature type="transmembrane region" description="Helical" evidence="5">
    <location>
        <begin position="61"/>
        <end position="79"/>
    </location>
</feature>
<comment type="caution">
    <text evidence="7">The sequence shown here is derived from an EMBL/GenBank/DDBJ whole genome shotgun (WGS) entry which is preliminary data.</text>
</comment>
<evidence type="ECO:0000313" key="7">
    <source>
        <dbReference type="EMBL" id="KAF5830826.1"/>
    </source>
</evidence>
<sequence>MTTELRRTDAKAFFANERTFLHWMNTSVTIGSIAAALSGIAGHAHRNWGNDYIERAVVTRAVSLTMLAMAILMAIWAGYNFHRRNIFLEAKLDGPYDSRALPIMLAGLLLLSLGVVFSGALIRLMDQGVF</sequence>
<dbReference type="EMBL" id="MU070002">
    <property type="protein sequence ID" value="KAF5830826.1"/>
    <property type="molecule type" value="Genomic_DNA"/>
</dbReference>
<dbReference type="InterPro" id="IPR003807">
    <property type="entry name" value="DUF202"/>
</dbReference>
<evidence type="ECO:0000256" key="4">
    <source>
        <dbReference type="ARBA" id="ARBA00023136"/>
    </source>
</evidence>
<feature type="transmembrane region" description="Helical" evidence="5">
    <location>
        <begin position="20"/>
        <end position="41"/>
    </location>
</feature>
<accession>A0ABQ7G897</accession>
<dbReference type="InterPro" id="IPR051572">
    <property type="entry name" value="VTC_Complex_Subunit"/>
</dbReference>
<dbReference type="PANTHER" id="PTHR46140">
    <property type="entry name" value="VACUOLAR TRANSPORTER CHAPERONE 1-RELATED"/>
    <property type="match status" value="1"/>
</dbReference>
<evidence type="ECO:0000313" key="8">
    <source>
        <dbReference type="Proteomes" id="UP000815325"/>
    </source>
</evidence>
<reference evidence="7" key="1">
    <citation type="submission" date="2017-08" db="EMBL/GenBank/DDBJ databases">
        <authorList>
            <person name="Polle J.E."/>
            <person name="Barry K."/>
            <person name="Cushman J."/>
            <person name="Schmutz J."/>
            <person name="Tran D."/>
            <person name="Hathwaick L.T."/>
            <person name="Yim W.C."/>
            <person name="Jenkins J."/>
            <person name="Mckie-Krisberg Z.M."/>
            <person name="Prochnik S."/>
            <person name="Lindquist E."/>
            <person name="Dockter R.B."/>
            <person name="Adam C."/>
            <person name="Molina H."/>
            <person name="Bunkerborg J."/>
            <person name="Jin E."/>
            <person name="Buchheim M."/>
            <person name="Magnuson J."/>
        </authorList>
    </citation>
    <scope>NUCLEOTIDE SEQUENCE</scope>
    <source>
        <strain evidence="7">CCAP 19/18</strain>
    </source>
</reference>